<dbReference type="Pfam" id="PF01315">
    <property type="entry name" value="Ald_Xan_dh_C"/>
    <property type="match status" value="1"/>
</dbReference>
<dbReference type="InterPro" id="IPR053554">
    <property type="entry name" value="Glyceraldehyde_dh-related"/>
</dbReference>
<dbReference type="PANTHER" id="PTHR11908">
    <property type="entry name" value="XANTHINE DEHYDROGENASE"/>
    <property type="match status" value="1"/>
</dbReference>
<name>A0A830E5W1_9CREN</name>
<reference evidence="4" key="4">
    <citation type="journal article" date="2023" name="Microbiol. Resour. Announc.">
        <title>Complete Genome Sequence of Vulcanisaeta souniana Strain IC-059, a Hyperthermophilic Archaeon Isolated from Hot Spring Water in Japan.</title>
        <authorList>
            <person name="Kato S."/>
            <person name="Itoh T."/>
            <person name="Wu L."/>
            <person name="Ma J."/>
            <person name="Ohkuma M."/>
        </authorList>
    </citation>
    <scope>NUCLEOTIDE SEQUENCE</scope>
    <source>
        <strain evidence="4">JCM 11219</strain>
    </source>
</reference>
<reference evidence="7" key="3">
    <citation type="submission" date="2022-09" db="EMBL/GenBank/DDBJ databases">
        <title>Complete genome sequence of Vulcanisaeta souniana.</title>
        <authorList>
            <person name="Kato S."/>
            <person name="Itoh T."/>
            <person name="Ohkuma M."/>
        </authorList>
    </citation>
    <scope>NUCLEOTIDE SEQUENCE [LARGE SCALE GENOMIC DNA]</scope>
    <source>
        <strain evidence="7">JCM 11219</strain>
    </source>
</reference>
<accession>A0A830E5W1</accession>
<keyword evidence="7" id="KW-1185">Reference proteome</keyword>
<dbReference type="InterPro" id="IPR016208">
    <property type="entry name" value="Ald_Oxase/xanthine_DH-like"/>
</dbReference>
<sequence length="732" mass="81441">MSHYVGTRVKRIEDPKFITGSARYVDDIAYPGTLYMAILRSTVPHAKLLKIDYEDALKIPGVVGVITGLNIEVENRPRNFPMAKDEILYVGQPIAAVIAEDRYKAYDALDYIQVDYEPLPAVVDPEEAAKDKVKAVEDTSNIGYRWTYKAGNPEEELAKSDVVIETKLEIGRVYPAAMEPRGLLSVYQEGRLTVYASTQAPHYMRKFLLDAFENYVSDIRVVQADTGGAFGSKMFPYPEDYIVTYASIIHRRPVKWVATRREDLLSTYHSRAQIHKIRAGFTKNGEWRALIDDLIIDLGTATHGYYLADITATLISGPYKVRDILVEVYGVRTNKTPLDQYRGAGRPEAAFVYERIMDMAADELKMDPIEIRRRNLVTELPYTNPFGHKYDSGNYLHLLSVAESYYRDFERRAEELRRQGKRVGVGLSFYIEQNNFGPWESASVRVKSNGKILVIIGAAPHGQGDATAIAQIVADELGIDIGQIEVSWGDTELIGEGFGTFGSRTLTLAGNAALLATRKLKDKLKRVGAALMNVNYEGVIYENGYVKDAKTGRSMSIKDIATALTANPGSTWLYEVEPSLEDSAYFGLNDYTYPYGSHVALVEVSEEGLIKVLDYVAIDDIGLVVNPMLAEGQVIGGVIQGFGEVVLEGVKYDDDGNPLTQTFGEYWIPTIMEAFNTKWYYLEEGKSNAPLPAKGIAEGPLIGVLPALTRAIERAVNRRIAKIPIDPSLLIK</sequence>
<keyword evidence="2" id="KW-0560">Oxidoreductase</keyword>
<dbReference type="InterPro" id="IPR008274">
    <property type="entry name" value="AldOxase/xan_DH_MoCoBD1"/>
</dbReference>
<dbReference type="GO" id="GO:0016491">
    <property type="term" value="F:oxidoreductase activity"/>
    <property type="evidence" value="ECO:0007669"/>
    <property type="project" value="UniProtKB-KW"/>
</dbReference>
<dbReference type="InterPro" id="IPR037165">
    <property type="entry name" value="AldOxase/xan_DH_Mopterin-bd_sf"/>
</dbReference>
<dbReference type="InterPro" id="IPR036856">
    <property type="entry name" value="Ald_Oxase/Xan_DH_a/b_sf"/>
</dbReference>
<dbReference type="Pfam" id="PF20256">
    <property type="entry name" value="MoCoBD_2"/>
    <property type="match status" value="1"/>
</dbReference>
<dbReference type="Pfam" id="PF02738">
    <property type="entry name" value="MoCoBD_1"/>
    <property type="match status" value="1"/>
</dbReference>
<dbReference type="EMBL" id="BMNM01000003">
    <property type="protein sequence ID" value="GGI74618.1"/>
    <property type="molecule type" value="Genomic_DNA"/>
</dbReference>
<proteinExistence type="predicted"/>
<reference evidence="5" key="2">
    <citation type="submission" date="2020-09" db="EMBL/GenBank/DDBJ databases">
        <authorList>
            <person name="Sun Q."/>
            <person name="Ohkuma M."/>
        </authorList>
    </citation>
    <scope>NUCLEOTIDE SEQUENCE</scope>
    <source>
        <strain evidence="5">JCM 11219</strain>
    </source>
</reference>
<dbReference type="RefSeq" id="WP_188602887.1">
    <property type="nucleotide sequence ID" value="NZ_AP026830.1"/>
</dbReference>
<dbReference type="InterPro" id="IPR046867">
    <property type="entry name" value="AldOxase/xan_DH_MoCoBD2"/>
</dbReference>
<evidence type="ECO:0000313" key="7">
    <source>
        <dbReference type="Proteomes" id="UP001060771"/>
    </source>
</evidence>
<dbReference type="GeneID" id="76206948"/>
<protein>
    <submittedName>
        <fullName evidence="5">Aldehyde oxidase</fullName>
    </submittedName>
</protein>
<evidence type="ECO:0000259" key="3">
    <source>
        <dbReference type="SMART" id="SM01008"/>
    </source>
</evidence>
<dbReference type="NCBIfam" id="NF041018">
    <property type="entry name" value="glyceraldDH_alpha"/>
    <property type="match status" value="1"/>
</dbReference>
<dbReference type="SUPFAM" id="SSF54665">
    <property type="entry name" value="CO dehydrogenase molybdoprotein N-domain-like"/>
    <property type="match status" value="1"/>
</dbReference>
<feature type="domain" description="Aldehyde oxidase/xanthine dehydrogenase a/b hammerhead" evidence="3">
    <location>
        <begin position="19"/>
        <end position="120"/>
    </location>
</feature>
<reference evidence="5" key="1">
    <citation type="journal article" date="2014" name="Int. J. Syst. Evol. Microbiol.">
        <title>Complete genome sequence of Corynebacterium casei LMG S-19264T (=DSM 44701T), isolated from a smear-ripened cheese.</title>
        <authorList>
            <consortium name="US DOE Joint Genome Institute (JGI-PGF)"/>
            <person name="Walter F."/>
            <person name="Albersmeier A."/>
            <person name="Kalinowski J."/>
            <person name="Ruckert C."/>
        </authorList>
    </citation>
    <scope>NUCLEOTIDE SEQUENCE</scope>
    <source>
        <strain evidence="5">JCM 11219</strain>
    </source>
</reference>
<dbReference type="PANTHER" id="PTHR11908:SF132">
    <property type="entry name" value="ALDEHYDE OXIDASE 1-RELATED"/>
    <property type="match status" value="1"/>
</dbReference>
<dbReference type="GO" id="GO:0005506">
    <property type="term" value="F:iron ion binding"/>
    <property type="evidence" value="ECO:0007669"/>
    <property type="project" value="InterPro"/>
</dbReference>
<dbReference type="OrthoDB" id="57164at2157"/>
<dbReference type="EMBL" id="AP026830">
    <property type="protein sequence ID" value="BDR92308.1"/>
    <property type="molecule type" value="Genomic_DNA"/>
</dbReference>
<dbReference type="Proteomes" id="UP000657075">
    <property type="component" value="Unassembled WGS sequence"/>
</dbReference>
<dbReference type="Proteomes" id="UP001060771">
    <property type="component" value="Chromosome"/>
</dbReference>
<evidence type="ECO:0000313" key="6">
    <source>
        <dbReference type="Proteomes" id="UP000657075"/>
    </source>
</evidence>
<dbReference type="InterPro" id="IPR000674">
    <property type="entry name" value="Ald_Oxase/Xan_DH_a/b"/>
</dbReference>
<evidence type="ECO:0000256" key="1">
    <source>
        <dbReference type="ARBA" id="ARBA00022505"/>
    </source>
</evidence>
<evidence type="ECO:0000256" key="2">
    <source>
        <dbReference type="ARBA" id="ARBA00023002"/>
    </source>
</evidence>
<evidence type="ECO:0000313" key="4">
    <source>
        <dbReference type="EMBL" id="BDR92308.1"/>
    </source>
</evidence>
<dbReference type="AlphaFoldDB" id="A0A830E5W1"/>
<dbReference type="Gene3D" id="3.30.365.10">
    <property type="entry name" value="Aldehyde oxidase/xanthine dehydrogenase, molybdopterin binding domain"/>
    <property type="match status" value="4"/>
</dbReference>
<gene>
    <name evidence="5" type="ORF">GCM10007112_09180</name>
    <name evidence="4" type="ORF">Vsou_14010</name>
</gene>
<dbReference type="SUPFAM" id="SSF56003">
    <property type="entry name" value="Molybdenum cofactor-binding domain"/>
    <property type="match status" value="1"/>
</dbReference>
<dbReference type="SMART" id="SM01008">
    <property type="entry name" value="Ald_Xan_dh_C"/>
    <property type="match status" value="1"/>
</dbReference>
<evidence type="ECO:0000313" key="5">
    <source>
        <dbReference type="EMBL" id="GGI74618.1"/>
    </source>
</evidence>
<keyword evidence="1" id="KW-0500">Molybdenum</keyword>
<dbReference type="Gene3D" id="3.90.1170.50">
    <property type="entry name" value="Aldehyde oxidase/xanthine dehydrogenase, a/b hammerhead"/>
    <property type="match status" value="1"/>
</dbReference>
<organism evidence="5 6">
    <name type="scientific">Vulcanisaeta souniana JCM 11219</name>
    <dbReference type="NCBI Taxonomy" id="1293586"/>
    <lineage>
        <taxon>Archaea</taxon>
        <taxon>Thermoproteota</taxon>
        <taxon>Thermoprotei</taxon>
        <taxon>Thermoproteales</taxon>
        <taxon>Thermoproteaceae</taxon>
        <taxon>Vulcanisaeta</taxon>
    </lineage>
</organism>